<dbReference type="EMBL" id="LAZR01008566">
    <property type="protein sequence ID" value="KKM77952.1"/>
    <property type="molecule type" value="Genomic_DNA"/>
</dbReference>
<reference evidence="1" key="1">
    <citation type="journal article" date="2015" name="Nature">
        <title>Complex archaea that bridge the gap between prokaryotes and eukaryotes.</title>
        <authorList>
            <person name="Spang A."/>
            <person name="Saw J.H."/>
            <person name="Jorgensen S.L."/>
            <person name="Zaremba-Niedzwiedzka K."/>
            <person name="Martijn J."/>
            <person name="Lind A.E."/>
            <person name="van Eijk R."/>
            <person name="Schleper C."/>
            <person name="Guy L."/>
            <person name="Ettema T.J."/>
        </authorList>
    </citation>
    <scope>NUCLEOTIDE SEQUENCE</scope>
</reference>
<accession>A0A0F9N960</accession>
<gene>
    <name evidence="1" type="ORF">LCGC14_1364820</name>
</gene>
<proteinExistence type="predicted"/>
<protein>
    <submittedName>
        <fullName evidence="1">Uncharacterized protein</fullName>
    </submittedName>
</protein>
<sequence>MKKYELNPHKTLSPYFSQPVVYNLNVPRESFSWEEIQILYKTYFACGLIPIKSKIEGTDSTAHDISKDQYAMIYLVMHCQSKLIDSNELIGKIERYSKWNQILCNFISLHSSTT</sequence>
<name>A0A0F9N960_9ZZZZ</name>
<evidence type="ECO:0000313" key="1">
    <source>
        <dbReference type="EMBL" id="KKM77952.1"/>
    </source>
</evidence>
<comment type="caution">
    <text evidence="1">The sequence shown here is derived from an EMBL/GenBank/DDBJ whole genome shotgun (WGS) entry which is preliminary data.</text>
</comment>
<dbReference type="AlphaFoldDB" id="A0A0F9N960"/>
<organism evidence="1">
    <name type="scientific">marine sediment metagenome</name>
    <dbReference type="NCBI Taxonomy" id="412755"/>
    <lineage>
        <taxon>unclassified sequences</taxon>
        <taxon>metagenomes</taxon>
        <taxon>ecological metagenomes</taxon>
    </lineage>
</organism>